<dbReference type="Proteomes" id="UP000645966">
    <property type="component" value="Unassembled WGS sequence"/>
</dbReference>
<gene>
    <name evidence="1" type="ORF">JDV75_03140</name>
</gene>
<organism evidence="1 2">
    <name type="scientific">Corynebacterium meridianum</name>
    <dbReference type="NCBI Taxonomy" id="2765363"/>
    <lineage>
        <taxon>Bacteria</taxon>
        <taxon>Bacillati</taxon>
        <taxon>Actinomycetota</taxon>
        <taxon>Actinomycetes</taxon>
        <taxon>Mycobacteriales</taxon>
        <taxon>Corynebacteriaceae</taxon>
        <taxon>Corynebacterium</taxon>
    </lineage>
</organism>
<dbReference type="AlphaFoldDB" id="A0A934I5J6"/>
<evidence type="ECO:0000313" key="1">
    <source>
        <dbReference type="EMBL" id="MBI8988757.1"/>
    </source>
</evidence>
<keyword evidence="2" id="KW-1185">Reference proteome</keyword>
<proteinExistence type="predicted"/>
<reference evidence="1" key="1">
    <citation type="submission" date="2020-12" db="EMBL/GenBank/DDBJ databases">
        <title>Genome public.</title>
        <authorList>
            <person name="Sun Q."/>
        </authorList>
    </citation>
    <scope>NUCLEOTIDE SEQUENCE</scope>
    <source>
        <strain evidence="1">CCM 8863</strain>
    </source>
</reference>
<sequence length="57" mass="6411">MWDRFAEESRFSEPGTSVTDGTCITASYWYRPSLSLALDTQLKHDVPNPAVGVRTSY</sequence>
<protein>
    <submittedName>
        <fullName evidence="1">Uncharacterized protein</fullName>
    </submittedName>
</protein>
<accession>A0A934I5J6</accession>
<dbReference type="EMBL" id="JAEIOS010000010">
    <property type="protein sequence ID" value="MBI8988757.1"/>
    <property type="molecule type" value="Genomic_DNA"/>
</dbReference>
<dbReference type="RefSeq" id="WP_198737795.1">
    <property type="nucleotide sequence ID" value="NZ_JAEIOS010000010.1"/>
</dbReference>
<evidence type="ECO:0000313" key="2">
    <source>
        <dbReference type="Proteomes" id="UP000645966"/>
    </source>
</evidence>
<comment type="caution">
    <text evidence="1">The sequence shown here is derived from an EMBL/GenBank/DDBJ whole genome shotgun (WGS) entry which is preliminary data.</text>
</comment>
<name>A0A934I5J6_9CORY</name>